<organism evidence="1 2">
    <name type="scientific">Paenibacillus agaridevorans</name>
    <dbReference type="NCBI Taxonomy" id="171404"/>
    <lineage>
        <taxon>Bacteria</taxon>
        <taxon>Bacillati</taxon>
        <taxon>Bacillota</taxon>
        <taxon>Bacilli</taxon>
        <taxon>Bacillales</taxon>
        <taxon>Paenibacillaceae</taxon>
        <taxon>Paenibacillus</taxon>
    </lineage>
</organism>
<reference evidence="1 2" key="1">
    <citation type="submission" date="2017-08" db="EMBL/GenBank/DDBJ databases">
        <title>Substantial Increase in Enzyme Production by Combined Drug-Resistance Mutations in Paenibacillus agaridevorans.</title>
        <authorList>
            <person name="Tanaka Y."/>
            <person name="Funane K."/>
            <person name="Hosaka T."/>
            <person name="Shiwa Y."/>
            <person name="Fujita N."/>
            <person name="Miyazaki T."/>
            <person name="Yoshikawa H."/>
            <person name="Murakami K."/>
            <person name="Kasahara K."/>
            <person name="Inaoka T."/>
            <person name="Hiraga Y."/>
            <person name="Ochi K."/>
        </authorList>
    </citation>
    <scope>NUCLEOTIDE SEQUENCE [LARGE SCALE GENOMIC DNA]</scope>
    <source>
        <strain evidence="1 2">T-3040</strain>
    </source>
</reference>
<proteinExistence type="predicted"/>
<keyword evidence="2" id="KW-1185">Reference proteome</keyword>
<evidence type="ECO:0000313" key="1">
    <source>
        <dbReference type="EMBL" id="GBG07482.1"/>
    </source>
</evidence>
<dbReference type="AlphaFoldDB" id="A0A2R5ELH1"/>
<gene>
    <name evidence="1" type="ORF">PAT3040_02034</name>
</gene>
<sequence length="181" mass="21720">MDRGINKVPFGYEERLDTRTGKGTLVFYDTFQDISDRQLERAASLATLRSFTKLVLYPLHEETARRIWKRPIEPYYKREQYLFDWRQEREEREDSGNITVENWEGKRKKYTPIEAALRHLMDVYTQPIFLYVSPAMANAFASFHSFEEWIGKIRLIISEPPPDAHPKLTKYRHRWEVEENC</sequence>
<name>A0A2R5ELH1_9BACL</name>
<accession>A0A2R5ELH1</accession>
<protein>
    <submittedName>
        <fullName evidence="1">Uncharacterized protein</fullName>
    </submittedName>
</protein>
<comment type="caution">
    <text evidence="1">The sequence shown here is derived from an EMBL/GenBank/DDBJ whole genome shotgun (WGS) entry which is preliminary data.</text>
</comment>
<evidence type="ECO:0000313" key="2">
    <source>
        <dbReference type="Proteomes" id="UP000245202"/>
    </source>
</evidence>
<dbReference type="RefSeq" id="WP_108992527.1">
    <property type="nucleotide sequence ID" value="NZ_BDQX01000098.1"/>
</dbReference>
<dbReference type="EMBL" id="BDQX01000098">
    <property type="protein sequence ID" value="GBG07482.1"/>
    <property type="molecule type" value="Genomic_DNA"/>
</dbReference>
<dbReference type="Proteomes" id="UP000245202">
    <property type="component" value="Unassembled WGS sequence"/>
</dbReference>